<proteinExistence type="predicted"/>
<organism evidence="2">
    <name type="scientific">Dictyoglomus thermophilum</name>
    <dbReference type="NCBI Taxonomy" id="14"/>
    <lineage>
        <taxon>Bacteria</taxon>
        <taxon>Pseudomonadati</taxon>
        <taxon>Dictyoglomota</taxon>
        <taxon>Dictyoglomia</taxon>
        <taxon>Dictyoglomales</taxon>
        <taxon>Dictyoglomaceae</taxon>
        <taxon>Dictyoglomus</taxon>
    </lineage>
</organism>
<gene>
    <name evidence="2" type="ORF">ENU78_04095</name>
</gene>
<evidence type="ECO:0000256" key="1">
    <source>
        <dbReference type="SAM" id="Phobius"/>
    </source>
</evidence>
<dbReference type="RefSeq" id="WP_149123277.1">
    <property type="nucleotide sequence ID" value="NZ_VTFL01000008.1"/>
</dbReference>
<keyword evidence="1" id="KW-1133">Transmembrane helix</keyword>
<feature type="transmembrane region" description="Helical" evidence="1">
    <location>
        <begin position="12"/>
        <end position="34"/>
    </location>
</feature>
<accession>A0A7C2GJZ5</accession>
<dbReference type="InterPro" id="IPR012902">
    <property type="entry name" value="N_methyl_site"/>
</dbReference>
<comment type="caution">
    <text evidence="2">The sequence shown here is derived from an EMBL/GenBank/DDBJ whole genome shotgun (WGS) entry which is preliminary data.</text>
</comment>
<dbReference type="EMBL" id="DTDV01000012">
    <property type="protein sequence ID" value="HGK23617.1"/>
    <property type="molecule type" value="Genomic_DNA"/>
</dbReference>
<keyword evidence="1" id="KW-0472">Membrane</keyword>
<sequence>MTNNKGFTLIELILVILISGIVIGIISNLGFLIINERKVILKAYEIMQCLIEIRDNAFTKDEGYPDWVYFYPFSDLILIKSFDKAKNTYKTIKIIDLSIEGIDLLSAVFGNNNYVYFNRLSVPSSGGTIAICYKNVRKYIVITPATGRIYISNEAPRNWE</sequence>
<dbReference type="NCBIfam" id="TIGR02532">
    <property type="entry name" value="IV_pilin_GFxxxE"/>
    <property type="match status" value="1"/>
</dbReference>
<reference evidence="2" key="1">
    <citation type="journal article" date="2020" name="mSystems">
        <title>Genome- and Community-Level Interaction Insights into Carbon Utilization and Element Cycling Functions of Hydrothermarchaeota in Hydrothermal Sediment.</title>
        <authorList>
            <person name="Zhou Z."/>
            <person name="Liu Y."/>
            <person name="Xu W."/>
            <person name="Pan J."/>
            <person name="Luo Z.H."/>
            <person name="Li M."/>
        </authorList>
    </citation>
    <scope>NUCLEOTIDE SEQUENCE [LARGE SCALE GENOMIC DNA]</scope>
    <source>
        <strain evidence="2">SpSt-70</strain>
    </source>
</reference>
<keyword evidence="1" id="KW-0812">Transmembrane</keyword>
<dbReference type="Pfam" id="PF07963">
    <property type="entry name" value="N_methyl"/>
    <property type="match status" value="1"/>
</dbReference>
<evidence type="ECO:0000313" key="2">
    <source>
        <dbReference type="EMBL" id="HGK23617.1"/>
    </source>
</evidence>
<protein>
    <submittedName>
        <fullName evidence="2">Prepilin-type N-terminal cleavage/methylation domain-containing protein</fullName>
    </submittedName>
</protein>
<dbReference type="PROSITE" id="PS00409">
    <property type="entry name" value="PROKAR_NTER_METHYL"/>
    <property type="match status" value="1"/>
</dbReference>
<dbReference type="AlphaFoldDB" id="A0A7C2GJZ5"/>
<name>A0A7C2GJZ5_DICTH</name>